<keyword evidence="14" id="KW-1185">Reference proteome</keyword>
<dbReference type="KEGG" id="psco:LY89DRAFT_737885"/>
<dbReference type="InParanoid" id="A0A194WZ57"/>
<dbReference type="GO" id="GO:0020037">
    <property type="term" value="F:heme binding"/>
    <property type="evidence" value="ECO:0007669"/>
    <property type="project" value="InterPro"/>
</dbReference>
<dbReference type="PANTHER" id="PTHR11903">
    <property type="entry name" value="PROSTAGLANDIN G/H SYNTHASE"/>
    <property type="match status" value="1"/>
</dbReference>
<name>A0A194WZ57_MOLSC</name>
<dbReference type="GO" id="GO:0004497">
    <property type="term" value="F:monooxygenase activity"/>
    <property type="evidence" value="ECO:0007669"/>
    <property type="project" value="InterPro"/>
</dbReference>
<dbReference type="RefSeq" id="XP_018067339.1">
    <property type="nucleotide sequence ID" value="XM_018220307.1"/>
</dbReference>
<dbReference type="PROSITE" id="PS50292">
    <property type="entry name" value="PEROXIDASE_3"/>
    <property type="match status" value="1"/>
</dbReference>
<dbReference type="InterPro" id="IPR036396">
    <property type="entry name" value="Cyt_P450_sf"/>
</dbReference>
<comment type="catalytic activity">
    <reaction evidence="1">
        <text>(9Z,12Z)-octadecadienoate + O2 = (8R,9Z,12Z)-8-hydroperoxyoctadeca-9,12-dienoate</text>
        <dbReference type="Rhea" id="RHEA:25395"/>
        <dbReference type="ChEBI" id="CHEBI:15379"/>
        <dbReference type="ChEBI" id="CHEBI:30245"/>
        <dbReference type="ChEBI" id="CHEBI:58659"/>
        <dbReference type="EC" id="1.13.11.60"/>
    </reaction>
</comment>
<dbReference type="EMBL" id="KQ947423">
    <property type="protein sequence ID" value="KUJ12984.1"/>
    <property type="molecule type" value="Genomic_DNA"/>
</dbReference>
<reference evidence="13 14" key="1">
    <citation type="submission" date="2015-10" db="EMBL/GenBank/DDBJ databases">
        <title>Full genome of DAOMC 229536 Phialocephala scopiformis, a fungal endophyte of spruce producing the potent anti-insectan compound rugulosin.</title>
        <authorList>
            <consortium name="DOE Joint Genome Institute"/>
            <person name="Walker A.K."/>
            <person name="Frasz S.L."/>
            <person name="Seifert K.A."/>
            <person name="Miller J.D."/>
            <person name="Mondo S.J."/>
            <person name="Labutti K."/>
            <person name="Lipzen A."/>
            <person name="Dockter R."/>
            <person name="Kennedy M."/>
            <person name="Grigoriev I.V."/>
            <person name="Spatafora J.W."/>
        </authorList>
    </citation>
    <scope>NUCLEOTIDE SEQUENCE [LARGE SCALE GENOMIC DNA]</scope>
    <source>
        <strain evidence="13 14">CBS 120377</strain>
    </source>
</reference>
<dbReference type="Pfam" id="PF03098">
    <property type="entry name" value="An_peroxidase"/>
    <property type="match status" value="2"/>
</dbReference>
<dbReference type="GO" id="GO:0004601">
    <property type="term" value="F:peroxidase activity"/>
    <property type="evidence" value="ECO:0007669"/>
    <property type="project" value="UniProtKB-KW"/>
</dbReference>
<dbReference type="InterPro" id="IPR050783">
    <property type="entry name" value="Oxylipin_biosynth_metab"/>
</dbReference>
<organism evidence="13 14">
    <name type="scientific">Mollisia scopiformis</name>
    <name type="common">Conifer needle endophyte fungus</name>
    <name type="synonym">Phialocephala scopiformis</name>
    <dbReference type="NCBI Taxonomy" id="149040"/>
    <lineage>
        <taxon>Eukaryota</taxon>
        <taxon>Fungi</taxon>
        <taxon>Dikarya</taxon>
        <taxon>Ascomycota</taxon>
        <taxon>Pezizomycotina</taxon>
        <taxon>Leotiomycetes</taxon>
        <taxon>Helotiales</taxon>
        <taxon>Mollisiaceae</taxon>
        <taxon>Mollisia</taxon>
    </lineage>
</organism>
<keyword evidence="6 11" id="KW-0479">Metal-binding</keyword>
<feature type="binding site" description="axial binding residue" evidence="11">
    <location>
        <position position="356"/>
    </location>
    <ligand>
        <name>heme b</name>
        <dbReference type="ChEBI" id="CHEBI:60344"/>
    </ligand>
    <ligandPart>
        <name>Fe</name>
        <dbReference type="ChEBI" id="CHEBI:18248"/>
    </ligandPart>
</feature>
<dbReference type="GO" id="GO:0016853">
    <property type="term" value="F:isomerase activity"/>
    <property type="evidence" value="ECO:0007669"/>
    <property type="project" value="UniProtKB-KW"/>
</dbReference>
<dbReference type="CDD" id="cd09817">
    <property type="entry name" value="linoleate_diol_synthase_like"/>
    <property type="match status" value="1"/>
</dbReference>
<dbReference type="Gene3D" id="1.10.640.10">
    <property type="entry name" value="Haem peroxidase domain superfamily, animal type"/>
    <property type="match status" value="1"/>
</dbReference>
<dbReference type="GO" id="GO:0006631">
    <property type="term" value="P:fatty acid metabolic process"/>
    <property type="evidence" value="ECO:0007669"/>
    <property type="project" value="UniProtKB-ARBA"/>
</dbReference>
<dbReference type="InterPro" id="IPR010255">
    <property type="entry name" value="Haem_peroxidase_sf"/>
</dbReference>
<keyword evidence="5 13" id="KW-0575">Peroxidase</keyword>
<dbReference type="GO" id="GO:0016705">
    <property type="term" value="F:oxidoreductase activity, acting on paired donors, with incorporation or reduction of molecular oxygen"/>
    <property type="evidence" value="ECO:0007669"/>
    <property type="project" value="InterPro"/>
</dbReference>
<evidence type="ECO:0000256" key="11">
    <source>
        <dbReference type="PIRSR" id="PIRSR619791-2"/>
    </source>
</evidence>
<dbReference type="SUPFAM" id="SSF48113">
    <property type="entry name" value="Heme-dependent peroxidases"/>
    <property type="match status" value="1"/>
</dbReference>
<accession>A0A194WZ57</accession>
<dbReference type="GeneID" id="28830033"/>
<dbReference type="Proteomes" id="UP000070700">
    <property type="component" value="Unassembled WGS sequence"/>
</dbReference>
<dbReference type="EC" id="1.13.11.60" evidence="4"/>
<dbReference type="InterPro" id="IPR037120">
    <property type="entry name" value="Haem_peroxidase_sf_animal"/>
</dbReference>
<proteinExistence type="inferred from homology"/>
<dbReference type="OrthoDB" id="823504at2759"/>
<keyword evidence="11" id="KW-0349">Heme</keyword>
<dbReference type="Pfam" id="PF00067">
    <property type="entry name" value="p450"/>
    <property type="match status" value="1"/>
</dbReference>
<evidence type="ECO:0000256" key="1">
    <source>
        <dbReference type="ARBA" id="ARBA00000699"/>
    </source>
</evidence>
<dbReference type="InterPro" id="IPR002397">
    <property type="entry name" value="Cyt_P450_B"/>
</dbReference>
<sequence>MAEKYQAGEDDTTSLATGLLADLRAMGSTREAIGDLHCLIEGMKHKEKYIDDKQLMMEKMIKITTKLPSTSASRIKLTQMMINGLWDSLQHPPLSYLGDKYQYRSADGSNNNPLHPRLGAAGTPYAKTTRPEKKLQGVKPDPGLLFDLLMARDPEDFKENPAGLSSVLFYHASIIVHDIFRSNREDCNVSDTSSYLDLAPLYGSCVEDQYAIRTMENGFLKPDTFHEKQLLGQPPGVNVILVMYNRFHNHVAEMLLKINEDGKFTLGPGDTEEEKRAAKKKLDEDLFQTARLVTGGLYVNISMGDYLRALTNSHHTNTDWSLDPRQEIDKTFDSQGVPRGVGNQVSCEFNLLYRFHSAISKRDEKWAEDFFRGFFPNLKKPLEQLTPQELWAGMGKFEASLSKDPSQREFGGIKRGSDGKFKDADLVKIFKESCEDPAGIFGARTCPKVLRVIEIMGILQARKWGVASLNEFRKSFGLKPHATMEDVNSVPEIADLLRKLYNHPDMVELYPGLFIEDSKPAMEPGHGICITYTVGRAVLSDAVTLVRGDRFNTLDYTPATLTNWGYQEVNADKKTLGGSMFHKLVHRALPGWFPFNSLHIMQPMYTRITNQKIAEKLGHISLYSIADPAPPPTPIYIKKNELVRKILTDKQTFMEPNGVCLAGLFPGKRDFSKYMLAGDGPHNTAQRNLVGDILYGSKSLQSSLRNFLSNYGANQLKIESLELGIKNLYQVDILRDVAIPVSARMLSDLWCLDMTTAENPDGSLSMKQLQTALVDVRQWQFAAHDPATQWTHRRKRKRERSLCKKSQIFAGVTPFGGTAVTVGMFAEVLQFFLKKENGTHWANIQDLAAINSPESDKIIREYVIEAQRLTTKQLLSRIVLKDTEIDGTRFEKGNIVLMFLGDACRDPESVPDPLAFKPGRPKEAYVQFGWGPHNCLGREIGIMFLMEMIKLVAKLKNLRPAPGEMGVLKAVQVHNQRQYMSENWCALTYDATSTSFYSSMKIPLD</sequence>
<keyword evidence="9 11" id="KW-0408">Iron</keyword>
<dbReference type="GO" id="GO:0052878">
    <property type="term" value="F:linoleate 8R-lipoxygenase activity"/>
    <property type="evidence" value="ECO:0007669"/>
    <property type="project" value="UniProtKB-EC"/>
</dbReference>
<evidence type="ECO:0000256" key="2">
    <source>
        <dbReference type="ARBA" id="ARBA00010617"/>
    </source>
</evidence>
<evidence type="ECO:0000256" key="4">
    <source>
        <dbReference type="ARBA" id="ARBA00013239"/>
    </source>
</evidence>
<evidence type="ECO:0000256" key="10">
    <source>
        <dbReference type="ARBA" id="ARBA00023235"/>
    </source>
</evidence>
<comment type="subunit">
    <text evidence="3">Homotetramer.</text>
</comment>
<dbReference type="Gene3D" id="1.10.630.10">
    <property type="entry name" value="Cytochrome P450"/>
    <property type="match status" value="1"/>
</dbReference>
<evidence type="ECO:0000256" key="6">
    <source>
        <dbReference type="ARBA" id="ARBA00022723"/>
    </source>
</evidence>
<evidence type="ECO:0000256" key="8">
    <source>
        <dbReference type="ARBA" id="ARBA00023002"/>
    </source>
</evidence>
<dbReference type="AlphaFoldDB" id="A0A194WZ57"/>
<dbReference type="InterPro" id="IPR017972">
    <property type="entry name" value="Cyt_P450_CS"/>
</dbReference>
<evidence type="ECO:0000256" key="9">
    <source>
        <dbReference type="ARBA" id="ARBA00023004"/>
    </source>
</evidence>
<keyword evidence="8" id="KW-0560">Oxidoreductase</keyword>
<evidence type="ECO:0000256" key="12">
    <source>
        <dbReference type="SAM" id="MobiDB-lite"/>
    </source>
</evidence>
<protein>
    <recommendedName>
        <fullName evidence="4">linoleate 8R-lipoxygenase</fullName>
        <ecNumber evidence="4">1.13.11.60</ecNumber>
    </recommendedName>
</protein>
<comment type="similarity">
    <text evidence="2">Belongs to the cytochrome P450 family.</text>
</comment>
<dbReference type="PRINTS" id="PR00359">
    <property type="entry name" value="BP450"/>
</dbReference>
<dbReference type="InterPro" id="IPR001128">
    <property type="entry name" value="Cyt_P450"/>
</dbReference>
<dbReference type="InterPro" id="IPR034812">
    <property type="entry name" value="Ppo-like_N"/>
</dbReference>
<dbReference type="PANTHER" id="PTHR11903:SF13">
    <property type="entry name" value="LINOLEATE 10R-LIPOXYGENASE"/>
    <property type="match status" value="1"/>
</dbReference>
<dbReference type="GO" id="GO:0006979">
    <property type="term" value="P:response to oxidative stress"/>
    <property type="evidence" value="ECO:0007669"/>
    <property type="project" value="InterPro"/>
</dbReference>
<dbReference type="PROSITE" id="PS00086">
    <property type="entry name" value="CYTOCHROME_P450"/>
    <property type="match status" value="1"/>
</dbReference>
<feature type="region of interest" description="Disordered" evidence="12">
    <location>
        <begin position="108"/>
        <end position="136"/>
    </location>
</feature>
<evidence type="ECO:0000256" key="5">
    <source>
        <dbReference type="ARBA" id="ARBA00022559"/>
    </source>
</evidence>
<evidence type="ECO:0000256" key="3">
    <source>
        <dbReference type="ARBA" id="ARBA00011881"/>
    </source>
</evidence>
<keyword evidence="10" id="KW-0413">Isomerase</keyword>
<dbReference type="SUPFAM" id="SSF48264">
    <property type="entry name" value="Cytochrome P450"/>
    <property type="match status" value="1"/>
</dbReference>
<dbReference type="GO" id="GO:0005506">
    <property type="term" value="F:iron ion binding"/>
    <property type="evidence" value="ECO:0007669"/>
    <property type="project" value="InterPro"/>
</dbReference>
<dbReference type="InterPro" id="IPR019791">
    <property type="entry name" value="Haem_peroxidase_animal"/>
</dbReference>
<keyword evidence="7" id="KW-0223">Dioxygenase</keyword>
<dbReference type="CDD" id="cd20612">
    <property type="entry name" value="CYP_LDS-like_C"/>
    <property type="match status" value="1"/>
</dbReference>
<gene>
    <name evidence="13" type="ORF">LY89DRAFT_737885</name>
</gene>
<evidence type="ECO:0000313" key="14">
    <source>
        <dbReference type="Proteomes" id="UP000070700"/>
    </source>
</evidence>
<evidence type="ECO:0000313" key="13">
    <source>
        <dbReference type="EMBL" id="KUJ12984.1"/>
    </source>
</evidence>
<evidence type="ECO:0000256" key="7">
    <source>
        <dbReference type="ARBA" id="ARBA00022964"/>
    </source>
</evidence>